<evidence type="ECO:0000313" key="1">
    <source>
        <dbReference type="EMBL" id="KAJ7521937.1"/>
    </source>
</evidence>
<keyword evidence="2" id="KW-1185">Reference proteome</keyword>
<reference evidence="2" key="1">
    <citation type="journal article" date="2024" name="Proc. Natl. Acad. Sci. U.S.A.">
        <title>Extraordinary preservation of gene collinearity over three hundred million years revealed in homosporous lycophytes.</title>
        <authorList>
            <person name="Li C."/>
            <person name="Wickell D."/>
            <person name="Kuo L.Y."/>
            <person name="Chen X."/>
            <person name="Nie B."/>
            <person name="Liao X."/>
            <person name="Peng D."/>
            <person name="Ji J."/>
            <person name="Jenkins J."/>
            <person name="Williams M."/>
            <person name="Shu S."/>
            <person name="Plott C."/>
            <person name="Barry K."/>
            <person name="Rajasekar S."/>
            <person name="Grimwood J."/>
            <person name="Han X."/>
            <person name="Sun S."/>
            <person name="Hou Z."/>
            <person name="He W."/>
            <person name="Dai G."/>
            <person name="Sun C."/>
            <person name="Schmutz J."/>
            <person name="Leebens-Mack J.H."/>
            <person name="Li F.W."/>
            <person name="Wang L."/>
        </authorList>
    </citation>
    <scope>NUCLEOTIDE SEQUENCE [LARGE SCALE GENOMIC DNA]</scope>
    <source>
        <strain evidence="2">cv. PW_Plant_1</strain>
    </source>
</reference>
<dbReference type="EMBL" id="CM055110">
    <property type="protein sequence ID" value="KAJ7521937.1"/>
    <property type="molecule type" value="Genomic_DNA"/>
</dbReference>
<dbReference type="Proteomes" id="UP001162992">
    <property type="component" value="Chromosome 19"/>
</dbReference>
<gene>
    <name evidence="1" type="ORF">O6H91_19G076000</name>
</gene>
<sequence>MAMRKHRWIMQVWRECSKPWMRLTTYPLSWRIANIHSDADTATPNENKQAPLQERKMVDRVRLSVRGGDGGSGCTSFRRSRHSRHGVADGGNGGKGGNIILECSSALWDFGNLQHHLDGNRGGQGHSKKRAGIRGSDKILQVPVGTVIHLAKGSIPSVKESTILPDTAAWTDEDEMELEEKSSLTTSSDEQLQGCLGRGFTASTDAVSTKDNGEDEPSRKGKESVIDSNVAELVSPGDCLLVASGGLGGTGNAAIARGFGKEKVLPSLEHKPGQPGSEAVLILELKTIADVGLVGLPNAGKSTLLGAISRAKPKIGHYAFTTLRPNIGRVVFDDYFALTVADIPGLIQGAHEDNGLGFAFLRHIERTTALAFVLDLSAALADDRGIPPWDQLEQLKFELEKYQPGLLNRPSLVVANKIDEDGAEEVLNELRRRLPLMQVYPVCAVLEEGISRLKWGLRMLVEDSSFHAITIDNVDIIRDSIP</sequence>
<name>A0ACC2AWM1_DIPCM</name>
<accession>A0ACC2AWM1</accession>
<protein>
    <submittedName>
        <fullName evidence="1">Uncharacterized protein</fullName>
    </submittedName>
</protein>
<proteinExistence type="predicted"/>
<comment type="caution">
    <text evidence="1">The sequence shown here is derived from an EMBL/GenBank/DDBJ whole genome shotgun (WGS) entry which is preliminary data.</text>
</comment>
<evidence type="ECO:0000313" key="2">
    <source>
        <dbReference type="Proteomes" id="UP001162992"/>
    </source>
</evidence>
<organism evidence="1 2">
    <name type="scientific">Diphasiastrum complanatum</name>
    <name type="common">Issler's clubmoss</name>
    <name type="synonym">Lycopodium complanatum</name>
    <dbReference type="NCBI Taxonomy" id="34168"/>
    <lineage>
        <taxon>Eukaryota</taxon>
        <taxon>Viridiplantae</taxon>
        <taxon>Streptophyta</taxon>
        <taxon>Embryophyta</taxon>
        <taxon>Tracheophyta</taxon>
        <taxon>Lycopodiopsida</taxon>
        <taxon>Lycopodiales</taxon>
        <taxon>Lycopodiaceae</taxon>
        <taxon>Lycopodioideae</taxon>
        <taxon>Diphasiastrum</taxon>
    </lineage>
</organism>